<protein>
    <submittedName>
        <fullName evidence="6">13740_t:CDS:1</fullName>
    </submittedName>
</protein>
<feature type="transmembrane region" description="Helical" evidence="5">
    <location>
        <begin position="16"/>
        <end position="33"/>
    </location>
</feature>
<keyword evidence="2 3" id="KW-0408">Iron</keyword>
<dbReference type="GO" id="GO:0004497">
    <property type="term" value="F:monooxygenase activity"/>
    <property type="evidence" value="ECO:0007669"/>
    <property type="project" value="UniProtKB-KW"/>
</dbReference>
<dbReference type="Proteomes" id="UP000789759">
    <property type="component" value="Unassembled WGS sequence"/>
</dbReference>
<evidence type="ECO:0000313" key="7">
    <source>
        <dbReference type="Proteomes" id="UP000789759"/>
    </source>
</evidence>
<keyword evidence="3 4" id="KW-0349">Heme</keyword>
<keyword evidence="4" id="KW-0560">Oxidoreductase</keyword>
<dbReference type="EMBL" id="CAJVQA010009434">
    <property type="protein sequence ID" value="CAG8684889.1"/>
    <property type="molecule type" value="Genomic_DNA"/>
</dbReference>
<dbReference type="PROSITE" id="PS00086">
    <property type="entry name" value="CYTOCHROME_P450"/>
    <property type="match status" value="1"/>
</dbReference>
<sequence>MAIQQGIIKFVTTTDYFHLFIFFTIIYVLNFYYKYFTRPNPLPGPLPLPIIGNYHNLGSDVRQFYIQCQPKYGGISEAMLGHRYIVLSHPNYIDKVLDRKVFHAKLPYSQGLDEMGMYGHGIVFNDDYESWRSNSKFFTDAFLPQRYMDNVVKSTIKLYEELSGYWQSLGNQNTSNYGNDNWTYETDLAKWFHRYTNDIISIVITGERTYSIASYYNTQSRIKSEYSDALVEDGDKFVKSIIQYIECITFFSFFGPFIRHYIPMVKDKNESYLKNLDSEMRVDMLTSLITANTNAKDSNDEALKLIADEEIRGNILDAFLGGTDTTANLFCFITYFICKNPDVKQKMLSEIDLILPKTSDISNNDLQKLKYCEAIIKEAYRMVPVAPFAFRTITEDCEIAGYKWTRGTNFLINYLAIHGHPEFWPDPEVFNPDRFYNKDQDDKSLGDKFAFMMFGGGRRICPGRKLAMTELLLSMVLVFKNYNIELVDMNEPLKILTLATTNCQELKVKISPRA</sequence>
<dbReference type="CDD" id="cd00302">
    <property type="entry name" value="cytochrome_P450"/>
    <property type="match status" value="1"/>
</dbReference>
<evidence type="ECO:0000256" key="2">
    <source>
        <dbReference type="ARBA" id="ARBA00023004"/>
    </source>
</evidence>
<name>A0A9N9EQH9_9GLOM</name>
<dbReference type="InterPro" id="IPR001128">
    <property type="entry name" value="Cyt_P450"/>
</dbReference>
<dbReference type="GO" id="GO:0005506">
    <property type="term" value="F:iron ion binding"/>
    <property type="evidence" value="ECO:0007669"/>
    <property type="project" value="InterPro"/>
</dbReference>
<dbReference type="SUPFAM" id="SSF48264">
    <property type="entry name" value="Cytochrome P450"/>
    <property type="match status" value="1"/>
</dbReference>
<dbReference type="InterPro" id="IPR017972">
    <property type="entry name" value="Cyt_P450_CS"/>
</dbReference>
<keyword evidence="5" id="KW-1133">Transmembrane helix</keyword>
<keyword evidence="5" id="KW-0472">Membrane</keyword>
<dbReference type="PANTHER" id="PTHR24301:SF2">
    <property type="entry name" value="THROMBOXANE-A SYNTHASE"/>
    <property type="match status" value="1"/>
</dbReference>
<gene>
    <name evidence="6" type="ORF">CPELLU_LOCUS11005</name>
</gene>
<dbReference type="PRINTS" id="PR00385">
    <property type="entry name" value="P450"/>
</dbReference>
<dbReference type="InterPro" id="IPR036396">
    <property type="entry name" value="Cyt_P450_sf"/>
</dbReference>
<keyword evidence="1 3" id="KW-0479">Metal-binding</keyword>
<keyword evidence="5" id="KW-0812">Transmembrane</keyword>
<dbReference type="PRINTS" id="PR00463">
    <property type="entry name" value="EP450I"/>
</dbReference>
<evidence type="ECO:0000256" key="3">
    <source>
        <dbReference type="PIRSR" id="PIRSR602401-1"/>
    </source>
</evidence>
<evidence type="ECO:0000256" key="4">
    <source>
        <dbReference type="RuleBase" id="RU000461"/>
    </source>
</evidence>
<evidence type="ECO:0000313" key="6">
    <source>
        <dbReference type="EMBL" id="CAG8684889.1"/>
    </source>
</evidence>
<organism evidence="6 7">
    <name type="scientific">Cetraspora pellucida</name>
    <dbReference type="NCBI Taxonomy" id="1433469"/>
    <lineage>
        <taxon>Eukaryota</taxon>
        <taxon>Fungi</taxon>
        <taxon>Fungi incertae sedis</taxon>
        <taxon>Mucoromycota</taxon>
        <taxon>Glomeromycotina</taxon>
        <taxon>Glomeromycetes</taxon>
        <taxon>Diversisporales</taxon>
        <taxon>Gigasporaceae</taxon>
        <taxon>Cetraspora</taxon>
    </lineage>
</organism>
<keyword evidence="7" id="KW-1185">Reference proteome</keyword>
<reference evidence="6" key="1">
    <citation type="submission" date="2021-06" db="EMBL/GenBank/DDBJ databases">
        <authorList>
            <person name="Kallberg Y."/>
            <person name="Tangrot J."/>
            <person name="Rosling A."/>
        </authorList>
    </citation>
    <scope>NUCLEOTIDE SEQUENCE</scope>
    <source>
        <strain evidence="6">FL966</strain>
    </source>
</reference>
<comment type="cofactor">
    <cofactor evidence="3">
        <name>heme</name>
        <dbReference type="ChEBI" id="CHEBI:30413"/>
    </cofactor>
</comment>
<dbReference type="GO" id="GO:0020037">
    <property type="term" value="F:heme binding"/>
    <property type="evidence" value="ECO:0007669"/>
    <property type="project" value="InterPro"/>
</dbReference>
<dbReference type="AlphaFoldDB" id="A0A9N9EQH9"/>
<evidence type="ECO:0000256" key="5">
    <source>
        <dbReference type="SAM" id="Phobius"/>
    </source>
</evidence>
<dbReference type="Pfam" id="PF00067">
    <property type="entry name" value="p450"/>
    <property type="match status" value="1"/>
</dbReference>
<keyword evidence="4" id="KW-0503">Monooxygenase</keyword>
<proteinExistence type="inferred from homology"/>
<comment type="similarity">
    <text evidence="4">Belongs to the cytochrome P450 family.</text>
</comment>
<comment type="caution">
    <text evidence="6">The sequence shown here is derived from an EMBL/GenBank/DDBJ whole genome shotgun (WGS) entry which is preliminary data.</text>
</comment>
<evidence type="ECO:0000256" key="1">
    <source>
        <dbReference type="ARBA" id="ARBA00022723"/>
    </source>
</evidence>
<dbReference type="GO" id="GO:0016705">
    <property type="term" value="F:oxidoreductase activity, acting on paired donors, with incorporation or reduction of molecular oxygen"/>
    <property type="evidence" value="ECO:0007669"/>
    <property type="project" value="InterPro"/>
</dbReference>
<feature type="binding site" description="axial binding residue" evidence="3">
    <location>
        <position position="461"/>
    </location>
    <ligand>
        <name>heme</name>
        <dbReference type="ChEBI" id="CHEBI:30413"/>
    </ligand>
    <ligandPart>
        <name>Fe</name>
        <dbReference type="ChEBI" id="CHEBI:18248"/>
    </ligandPart>
</feature>
<dbReference type="InterPro" id="IPR002401">
    <property type="entry name" value="Cyt_P450_E_grp-I"/>
</dbReference>
<dbReference type="OrthoDB" id="2347964at2759"/>
<dbReference type="PANTHER" id="PTHR24301">
    <property type="entry name" value="THROMBOXANE-A SYNTHASE"/>
    <property type="match status" value="1"/>
</dbReference>
<accession>A0A9N9EQH9</accession>
<dbReference type="Gene3D" id="1.10.630.10">
    <property type="entry name" value="Cytochrome P450"/>
    <property type="match status" value="1"/>
</dbReference>